<dbReference type="EMBL" id="LR798275">
    <property type="protein sequence ID" value="CAB5218965.1"/>
    <property type="molecule type" value="Genomic_DNA"/>
</dbReference>
<feature type="compositionally biased region" description="Polar residues" evidence="1">
    <location>
        <begin position="8"/>
        <end position="24"/>
    </location>
</feature>
<protein>
    <submittedName>
        <fullName evidence="3">Uncharacterized protein</fullName>
    </submittedName>
</protein>
<evidence type="ECO:0000313" key="3">
    <source>
        <dbReference type="EMBL" id="CAB5218965.1"/>
    </source>
</evidence>
<evidence type="ECO:0000313" key="2">
    <source>
        <dbReference type="EMBL" id="CAB4128146.1"/>
    </source>
</evidence>
<name>A0A6J7WQG3_9CAUD</name>
<sequence length="478" mass="51863">MPYPPRPTQSDPSKRTGNVPANKTPAQYYADLGVDPSVKPGTPQPQIKAGTIITTVGPANNSIWAMSPARHAAGVPVVAAACYPKGNKALGGVNMGVTKVLSYTDTQNPSVTKKYTFVNQSVKIKGPDGNWLFYRGYYVPKIKPVITKPKTDNKHIPDKPSSMHEYRWNLPPHKWSLPLLPTADPNFMPDGYGRPPSQDRYRRGRLWWKSNDPNLSIGGSSDNTKNASLGNASDTHMYGFQFLWNPESFTTSVAVNLDATPSAQDRFIGGPGYFPATETFSIKIRIDRTNDFACAASMFDRPTWTAPLSSIALRGSADANDKVIAAAKTAASVNQNFVDKAQVKQFIKYYRVNGSFAQNETDASIQEKLIDLYQRGTLADLEFLLRAINGSGPGSSKNGKPVTWANGRGIATADIGFLIPTVLNIDIGPLAYQGYVNSLSVEHGAFTQDMIPIRTDLTISFTLLATVGLTAPAIDAGK</sequence>
<proteinExistence type="predicted"/>
<organism evidence="3">
    <name type="scientific">uncultured Caudovirales phage</name>
    <dbReference type="NCBI Taxonomy" id="2100421"/>
    <lineage>
        <taxon>Viruses</taxon>
        <taxon>Duplodnaviria</taxon>
        <taxon>Heunggongvirae</taxon>
        <taxon>Uroviricota</taxon>
        <taxon>Caudoviricetes</taxon>
        <taxon>Peduoviridae</taxon>
        <taxon>Maltschvirus</taxon>
        <taxon>Maltschvirus maltsch</taxon>
    </lineage>
</organism>
<gene>
    <name evidence="2" type="ORF">UFOVP113_23</name>
    <name evidence="3" type="ORF">UFOVP225_10</name>
</gene>
<dbReference type="EMBL" id="LR796231">
    <property type="protein sequence ID" value="CAB4128146.1"/>
    <property type="molecule type" value="Genomic_DNA"/>
</dbReference>
<accession>A0A6J7WQG3</accession>
<evidence type="ECO:0000256" key="1">
    <source>
        <dbReference type="SAM" id="MobiDB-lite"/>
    </source>
</evidence>
<reference evidence="3" key="1">
    <citation type="submission" date="2020-05" db="EMBL/GenBank/DDBJ databases">
        <authorList>
            <person name="Chiriac C."/>
            <person name="Salcher M."/>
            <person name="Ghai R."/>
            <person name="Kavagutti S V."/>
        </authorList>
    </citation>
    <scope>NUCLEOTIDE SEQUENCE</scope>
</reference>
<feature type="region of interest" description="Disordered" evidence="1">
    <location>
        <begin position="1"/>
        <end position="24"/>
    </location>
</feature>